<dbReference type="InterPro" id="IPR017853">
    <property type="entry name" value="GH"/>
</dbReference>
<comment type="caution">
    <text evidence="6">The sequence shown here is derived from an EMBL/GenBank/DDBJ whole genome shotgun (WGS) entry which is preliminary data.</text>
</comment>
<feature type="domain" description="Glycoside hydrolase family 5" evidence="5">
    <location>
        <begin position="95"/>
        <end position="377"/>
    </location>
</feature>
<keyword evidence="2 4" id="KW-0378">Hydrolase</keyword>
<dbReference type="EMBL" id="JACEFO010002039">
    <property type="protein sequence ID" value="KAF8688238.1"/>
    <property type="molecule type" value="Genomic_DNA"/>
</dbReference>
<organism evidence="6 7">
    <name type="scientific">Digitaria exilis</name>
    <dbReference type="NCBI Taxonomy" id="1010633"/>
    <lineage>
        <taxon>Eukaryota</taxon>
        <taxon>Viridiplantae</taxon>
        <taxon>Streptophyta</taxon>
        <taxon>Embryophyta</taxon>
        <taxon>Tracheophyta</taxon>
        <taxon>Spermatophyta</taxon>
        <taxon>Magnoliopsida</taxon>
        <taxon>Liliopsida</taxon>
        <taxon>Poales</taxon>
        <taxon>Poaceae</taxon>
        <taxon>PACMAD clade</taxon>
        <taxon>Panicoideae</taxon>
        <taxon>Panicodae</taxon>
        <taxon>Paniceae</taxon>
        <taxon>Anthephorinae</taxon>
        <taxon>Digitaria</taxon>
    </lineage>
</organism>
<dbReference type="GO" id="GO:0004553">
    <property type="term" value="F:hydrolase activity, hydrolyzing O-glycosyl compounds"/>
    <property type="evidence" value="ECO:0007669"/>
    <property type="project" value="InterPro"/>
</dbReference>
<comment type="similarity">
    <text evidence="1 4">Belongs to the glycosyl hydrolase 5 (cellulase A) family.</text>
</comment>
<protein>
    <recommendedName>
        <fullName evidence="5">Glycoside hydrolase family 5 domain-containing protein</fullName>
    </recommendedName>
</protein>
<dbReference type="Gene3D" id="3.20.20.80">
    <property type="entry name" value="Glycosidases"/>
    <property type="match status" value="1"/>
</dbReference>
<accession>A0A835B7F7</accession>
<evidence type="ECO:0000256" key="1">
    <source>
        <dbReference type="ARBA" id="ARBA00005641"/>
    </source>
</evidence>
<dbReference type="SUPFAM" id="SSF51445">
    <property type="entry name" value="(Trans)glycosidases"/>
    <property type="match status" value="1"/>
</dbReference>
<reference evidence="6" key="1">
    <citation type="submission" date="2020-07" db="EMBL/GenBank/DDBJ databases">
        <title>Genome sequence and genetic diversity analysis of an under-domesticated orphan crop, white fonio (Digitaria exilis).</title>
        <authorList>
            <person name="Bennetzen J.L."/>
            <person name="Chen S."/>
            <person name="Ma X."/>
            <person name="Wang X."/>
            <person name="Yssel A.E.J."/>
            <person name="Chaluvadi S.R."/>
            <person name="Johnson M."/>
            <person name="Gangashetty P."/>
            <person name="Hamidou F."/>
            <person name="Sanogo M.D."/>
            <person name="Zwaenepoel A."/>
            <person name="Wallace J."/>
            <person name="Van De Peer Y."/>
            <person name="Van Deynze A."/>
        </authorList>
    </citation>
    <scope>NUCLEOTIDE SEQUENCE</scope>
    <source>
        <tissue evidence="6">Leaves</tissue>
    </source>
</reference>
<evidence type="ECO:0000256" key="4">
    <source>
        <dbReference type="RuleBase" id="RU361153"/>
    </source>
</evidence>
<dbReference type="Pfam" id="PF00150">
    <property type="entry name" value="Cellulase"/>
    <property type="match status" value="1"/>
</dbReference>
<keyword evidence="3 4" id="KW-0326">Glycosidase</keyword>
<keyword evidence="7" id="KW-1185">Reference proteome</keyword>
<evidence type="ECO:0000313" key="7">
    <source>
        <dbReference type="Proteomes" id="UP000636709"/>
    </source>
</evidence>
<dbReference type="InterPro" id="IPR001547">
    <property type="entry name" value="Glyco_hydro_5"/>
</dbReference>
<sequence length="608" mass="67341">MSQPFLPASHHPQFVTNRATTMARPFFLVSCLATAFAVSCCHCHNLVQHAAALPQSLSTSSRWIVDEHGRRVKLACVNWPSHLEPMLAEGLSHRPLDAIAADVAAMGFNCVRLTWPTFLATDASYSSSLTVAESLRALNLTGALAGVAANNPGVLELGLLDAFAAVVRGLGASGVMVVLDNHVSRPGWCCRGDDGNGFFGDAEFDPDVWVEGLTRMAAMFAGEGNVVAMSLRNELRGPRQNIDDWYRYMQRGAEAVHEANPHVLIILSGLYNDNDLSFLRWRPIDLTFSNKVAFEVHWYSFSDPHQWANANPNHVCARVAASVWRRTLYLLDRGWPVFLSEFGVDNRGGNVADNRYWGCVAATAAGLDLDWALWALQGSYYLREGVPGHDEAYGMLGHDWLSPRNVTALQRVRALQSPFCGPGLAEVEPYKVMFHPVTGLCVVRRRSSVTVMLLDMEEQTLELGQCNKTEAWEYNEEHRLVLRDSWVRMCLRADGDGEPVRIGVGRAGCAGAQARWVLESESKLHVAVHAPWSSSRSEMLCLDVGLDGRSLVTNRCRCLTGGGSRCDPERQWFKLVSSTREVARSSSVVAWLLIPMLKQLKVWLFSLF</sequence>
<evidence type="ECO:0000259" key="5">
    <source>
        <dbReference type="Pfam" id="PF00150"/>
    </source>
</evidence>
<evidence type="ECO:0000256" key="3">
    <source>
        <dbReference type="ARBA" id="ARBA00023295"/>
    </source>
</evidence>
<name>A0A835B7F7_9POAL</name>
<dbReference type="GO" id="GO:0000272">
    <property type="term" value="P:polysaccharide catabolic process"/>
    <property type="evidence" value="ECO:0007669"/>
    <property type="project" value="InterPro"/>
</dbReference>
<dbReference type="Proteomes" id="UP000636709">
    <property type="component" value="Unassembled WGS sequence"/>
</dbReference>
<dbReference type="PANTHER" id="PTHR31263:SF44">
    <property type="entry name" value="OS04G0481200 PROTEIN"/>
    <property type="match status" value="1"/>
</dbReference>
<evidence type="ECO:0000313" key="6">
    <source>
        <dbReference type="EMBL" id="KAF8688238.1"/>
    </source>
</evidence>
<evidence type="ECO:0000256" key="2">
    <source>
        <dbReference type="ARBA" id="ARBA00022801"/>
    </source>
</evidence>
<dbReference type="AlphaFoldDB" id="A0A835B7F7"/>
<dbReference type="OrthoDB" id="442731at2759"/>
<gene>
    <name evidence="6" type="ORF">HU200_042363</name>
</gene>
<proteinExistence type="inferred from homology"/>
<dbReference type="PANTHER" id="PTHR31263">
    <property type="entry name" value="CELLULASE FAMILY PROTEIN (AFU_ORTHOLOGUE AFUA_5G14560)"/>
    <property type="match status" value="1"/>
</dbReference>